<sequence length="174" mass="19402">MTKCSLLLVPFLVAIAVSDALPARAAGTLPQSATSVQDKATESTVSGKRALQSKEDTKGAADEERALNRLQSVPEWLSTMTKSITNWTARTWSKAASKASELTRVLLRHQSQRRHLRKMREEFDQAWPVLTFETSVELKVLKKSIGEINEKLMDLIAVIEAKKVAPRDFVRPSE</sequence>
<reference evidence="4" key="1">
    <citation type="journal article" date="2010" name="Science">
        <title>Signatures of adaptation to obligate biotrophy in the Hyaloperonospora arabidopsidis genome.</title>
        <authorList>
            <person name="Baxter L."/>
            <person name="Tripathy S."/>
            <person name="Ishaque N."/>
            <person name="Boot N."/>
            <person name="Cabral A."/>
            <person name="Kemen E."/>
            <person name="Thines M."/>
            <person name="Ah-Fong A."/>
            <person name="Anderson R."/>
            <person name="Badejoko W."/>
            <person name="Bittner-Eddy P."/>
            <person name="Boore J.L."/>
            <person name="Chibucos M.C."/>
            <person name="Coates M."/>
            <person name="Dehal P."/>
            <person name="Delehaunty K."/>
            <person name="Dong S."/>
            <person name="Downton P."/>
            <person name="Dumas B."/>
            <person name="Fabro G."/>
            <person name="Fronick C."/>
            <person name="Fuerstenberg S.I."/>
            <person name="Fulton L."/>
            <person name="Gaulin E."/>
            <person name="Govers F."/>
            <person name="Hughes L."/>
            <person name="Humphray S."/>
            <person name="Jiang R.H."/>
            <person name="Judelson H."/>
            <person name="Kamoun S."/>
            <person name="Kyung K."/>
            <person name="Meijer H."/>
            <person name="Minx P."/>
            <person name="Morris P."/>
            <person name="Nelson J."/>
            <person name="Phuntumart V."/>
            <person name="Qutob D."/>
            <person name="Rehmany A."/>
            <person name="Rougon-Cardoso A."/>
            <person name="Ryden P."/>
            <person name="Torto-Alalibo T."/>
            <person name="Studholme D."/>
            <person name="Wang Y."/>
            <person name="Win J."/>
            <person name="Wood J."/>
            <person name="Clifton S.W."/>
            <person name="Rogers J."/>
            <person name="Van den Ackerveken G."/>
            <person name="Jones J.D."/>
            <person name="McDowell J.M."/>
            <person name="Beynon J."/>
            <person name="Tyler B.M."/>
        </authorList>
    </citation>
    <scope>NUCLEOTIDE SEQUENCE [LARGE SCALE GENOMIC DNA]</scope>
    <source>
        <strain evidence="4">Emoy2</strain>
    </source>
</reference>
<reference evidence="3" key="2">
    <citation type="submission" date="2015-06" db="UniProtKB">
        <authorList>
            <consortium name="EnsemblProtists"/>
        </authorList>
    </citation>
    <scope>IDENTIFICATION</scope>
    <source>
        <strain evidence="3">Emoy2</strain>
    </source>
</reference>
<feature type="chain" id="PRO_5004049403" description="RxLR effector candidate protein" evidence="2">
    <location>
        <begin position="21"/>
        <end position="174"/>
    </location>
</feature>
<evidence type="ECO:0000313" key="3">
    <source>
        <dbReference type="EnsemblProtists" id="HpaP809079"/>
    </source>
</evidence>
<dbReference type="VEuPathDB" id="FungiDB:HpaG809079"/>
<organism evidence="3 4">
    <name type="scientific">Hyaloperonospora arabidopsidis (strain Emoy2)</name>
    <name type="common">Downy mildew agent</name>
    <name type="synonym">Peronospora arabidopsidis</name>
    <dbReference type="NCBI Taxonomy" id="559515"/>
    <lineage>
        <taxon>Eukaryota</taxon>
        <taxon>Sar</taxon>
        <taxon>Stramenopiles</taxon>
        <taxon>Oomycota</taxon>
        <taxon>Peronosporomycetes</taxon>
        <taxon>Peronosporales</taxon>
        <taxon>Peronosporaceae</taxon>
        <taxon>Hyaloperonospora</taxon>
    </lineage>
</organism>
<dbReference type="EnsemblProtists" id="HpaT809079">
    <property type="protein sequence ID" value="HpaP809079"/>
    <property type="gene ID" value="HpaG809079"/>
</dbReference>
<feature type="signal peptide" evidence="2">
    <location>
        <begin position="1"/>
        <end position="20"/>
    </location>
</feature>
<dbReference type="EMBL" id="JH598659">
    <property type="status" value="NOT_ANNOTATED_CDS"/>
    <property type="molecule type" value="Genomic_DNA"/>
</dbReference>
<dbReference type="Proteomes" id="UP000011713">
    <property type="component" value="Unassembled WGS sequence"/>
</dbReference>
<keyword evidence="4" id="KW-1185">Reference proteome</keyword>
<feature type="region of interest" description="Disordered" evidence="1">
    <location>
        <begin position="28"/>
        <end position="62"/>
    </location>
</feature>
<dbReference type="HOGENOM" id="CLU_1542992_0_0_1"/>
<dbReference type="AlphaFoldDB" id="M4BRN9"/>
<evidence type="ECO:0000313" key="4">
    <source>
        <dbReference type="Proteomes" id="UP000011713"/>
    </source>
</evidence>
<accession>M4BRN9</accession>
<feature type="compositionally biased region" description="Polar residues" evidence="1">
    <location>
        <begin position="29"/>
        <end position="46"/>
    </location>
</feature>
<keyword evidence="2" id="KW-0732">Signal</keyword>
<dbReference type="InParanoid" id="M4BRN9"/>
<evidence type="ECO:0000256" key="1">
    <source>
        <dbReference type="SAM" id="MobiDB-lite"/>
    </source>
</evidence>
<feature type="compositionally biased region" description="Basic and acidic residues" evidence="1">
    <location>
        <begin position="52"/>
        <end position="62"/>
    </location>
</feature>
<protein>
    <recommendedName>
        <fullName evidence="5">RxLR effector candidate protein</fullName>
    </recommendedName>
</protein>
<name>M4BRN9_HYAAE</name>
<proteinExistence type="predicted"/>
<evidence type="ECO:0008006" key="5">
    <source>
        <dbReference type="Google" id="ProtNLM"/>
    </source>
</evidence>
<evidence type="ECO:0000256" key="2">
    <source>
        <dbReference type="SAM" id="SignalP"/>
    </source>
</evidence>